<gene>
    <name evidence="3" type="ORF">PLANPX_2462</name>
</gene>
<dbReference type="InterPro" id="IPR006680">
    <property type="entry name" value="Amidohydro-rel"/>
</dbReference>
<dbReference type="Pfam" id="PF04909">
    <property type="entry name" value="Amidohydro_2"/>
    <property type="match status" value="1"/>
</dbReference>
<dbReference type="Proteomes" id="UP000326837">
    <property type="component" value="Chromosome"/>
</dbReference>
<dbReference type="Gene3D" id="3.20.20.140">
    <property type="entry name" value="Metal-dependent hydrolases"/>
    <property type="match status" value="1"/>
</dbReference>
<dbReference type="EMBL" id="AP021861">
    <property type="protein sequence ID" value="BBO32850.1"/>
    <property type="molecule type" value="Genomic_DNA"/>
</dbReference>
<dbReference type="RefSeq" id="WP_152098744.1">
    <property type="nucleotide sequence ID" value="NZ_AP021861.1"/>
</dbReference>
<dbReference type="PANTHER" id="PTHR21240">
    <property type="entry name" value="2-AMINO-3-CARBOXYLMUCONATE-6-SEMIALDEHYDE DECARBOXYLASE"/>
    <property type="match status" value="1"/>
</dbReference>
<feature type="domain" description="Amidohydrolase-related" evidence="2">
    <location>
        <begin position="3"/>
        <end position="278"/>
    </location>
</feature>
<name>A0A5K7X893_9BACT</name>
<dbReference type="KEGG" id="lpav:PLANPX_2462"/>
<dbReference type="GO" id="GO:0016831">
    <property type="term" value="F:carboxy-lyase activity"/>
    <property type="evidence" value="ECO:0007669"/>
    <property type="project" value="InterPro"/>
</dbReference>
<evidence type="ECO:0000259" key="2">
    <source>
        <dbReference type="Pfam" id="PF04909"/>
    </source>
</evidence>
<evidence type="ECO:0000313" key="4">
    <source>
        <dbReference type="Proteomes" id="UP000326837"/>
    </source>
</evidence>
<proteinExistence type="predicted"/>
<dbReference type="InterPro" id="IPR032465">
    <property type="entry name" value="ACMSD"/>
</dbReference>
<sequence>MVVDVHTHAWDYQNHFTAAFRKDALRARAGVEVDLSVRLDDYLANAPADIRALVFGGKAKLSGVWIPDDYVAAFVAQRPDILIGFMSLDPTQPGWEDEMRYGCEELKLRGIKLLPMYAGFRPNDRSLDPLWEYANKHRLPVLLHAGTTFVSQAVLECTLPRHIDDVAIRFPELRIILAHLGHPYEGECIAVIRKHEHVYADVSALYYRPWQLFHSLMLVQEYGVWHKLLLGTDYPFTTVNGTMAGLRGLNDMVRSTSLPRLNEEAIEGLIRRDALRLLALEP</sequence>
<dbReference type="CDD" id="cd01292">
    <property type="entry name" value="metallo-dependent_hydrolases"/>
    <property type="match status" value="1"/>
</dbReference>
<dbReference type="SUPFAM" id="SSF51556">
    <property type="entry name" value="Metallo-dependent hydrolases"/>
    <property type="match status" value="1"/>
</dbReference>
<dbReference type="AlphaFoldDB" id="A0A5K7X893"/>
<reference evidence="4" key="1">
    <citation type="submission" date="2019-10" db="EMBL/GenBank/DDBJ databases">
        <title>Lacipirellula parvula gen. nov., sp. nov., representing a lineage of planctomycetes widespread in freshwater anoxic habitats, and description of the family Lacipirellulaceae.</title>
        <authorList>
            <person name="Dedysh S.N."/>
            <person name="Kulichevskaya I.S."/>
            <person name="Beletsky A.V."/>
            <person name="Rakitin A.L."/>
            <person name="Mardanov A.V."/>
            <person name="Ivanova A.A."/>
            <person name="Saltykova V.X."/>
            <person name="Rijpstra W.I.C."/>
            <person name="Sinninghe Damste J.S."/>
            <person name="Ravin N.V."/>
        </authorList>
    </citation>
    <scope>NUCLEOTIDE SEQUENCE [LARGE SCALE GENOMIC DNA]</scope>
    <source>
        <strain evidence="4">PX69</strain>
    </source>
</reference>
<protein>
    <recommendedName>
        <fullName evidence="2">Amidohydrolase-related domain-containing protein</fullName>
    </recommendedName>
</protein>
<dbReference type="PANTHER" id="PTHR21240:SF19">
    <property type="entry name" value="CATALYTIC_ HYDROLASE"/>
    <property type="match status" value="1"/>
</dbReference>
<dbReference type="InterPro" id="IPR032466">
    <property type="entry name" value="Metal_Hydrolase"/>
</dbReference>
<evidence type="ECO:0000313" key="3">
    <source>
        <dbReference type="EMBL" id="BBO32850.1"/>
    </source>
</evidence>
<keyword evidence="4" id="KW-1185">Reference proteome</keyword>
<keyword evidence="1" id="KW-0456">Lyase</keyword>
<accession>A0A5K7X893</accession>
<organism evidence="3 4">
    <name type="scientific">Lacipirellula parvula</name>
    <dbReference type="NCBI Taxonomy" id="2650471"/>
    <lineage>
        <taxon>Bacteria</taxon>
        <taxon>Pseudomonadati</taxon>
        <taxon>Planctomycetota</taxon>
        <taxon>Planctomycetia</taxon>
        <taxon>Pirellulales</taxon>
        <taxon>Lacipirellulaceae</taxon>
        <taxon>Lacipirellula</taxon>
    </lineage>
</organism>
<evidence type="ECO:0000256" key="1">
    <source>
        <dbReference type="ARBA" id="ARBA00023239"/>
    </source>
</evidence>
<dbReference type="GO" id="GO:0016787">
    <property type="term" value="F:hydrolase activity"/>
    <property type="evidence" value="ECO:0007669"/>
    <property type="project" value="InterPro"/>
</dbReference>